<dbReference type="Pfam" id="PF09850">
    <property type="entry name" value="DotU"/>
    <property type="match status" value="1"/>
</dbReference>
<feature type="transmembrane region" description="Helical" evidence="1">
    <location>
        <begin position="243"/>
        <end position="265"/>
    </location>
</feature>
<keyword evidence="1" id="KW-0812">Transmembrane</keyword>
<dbReference type="Proteomes" id="UP000050523">
    <property type="component" value="Unassembled WGS sequence"/>
</dbReference>
<proteinExistence type="predicted"/>
<feature type="domain" description="Type IV / VI secretion system DotU" evidence="2">
    <location>
        <begin position="61"/>
        <end position="263"/>
    </location>
</feature>
<dbReference type="Gene3D" id="1.25.40.590">
    <property type="entry name" value="Type IV / VI secretion system, DotU"/>
    <property type="match status" value="1"/>
</dbReference>
<evidence type="ECO:0000313" key="4">
    <source>
        <dbReference type="Proteomes" id="UP000050523"/>
    </source>
</evidence>
<evidence type="ECO:0000313" key="3">
    <source>
        <dbReference type="EMBL" id="KPZ00404.1"/>
    </source>
</evidence>
<evidence type="ECO:0000259" key="2">
    <source>
        <dbReference type="Pfam" id="PF09850"/>
    </source>
</evidence>
<name>A0AA40P570_9PSED</name>
<dbReference type="InterPro" id="IPR017732">
    <property type="entry name" value="T4/T6SS_DotU"/>
</dbReference>
<reference evidence="3 4" key="1">
    <citation type="submission" date="2015-09" db="EMBL/GenBank/DDBJ databases">
        <title>Genome announcement of multiple Pseudomonas syringae strains.</title>
        <authorList>
            <person name="Thakur S."/>
            <person name="Wang P.W."/>
            <person name="Gong Y."/>
            <person name="Weir B.S."/>
            <person name="Guttman D.S."/>
        </authorList>
    </citation>
    <scope>NUCLEOTIDE SEQUENCE [LARGE SCALE GENOMIC DNA]</scope>
    <source>
        <strain evidence="3 4">ICMP9151</strain>
    </source>
</reference>
<comment type="caution">
    <text evidence="3">The sequence shown here is derived from an EMBL/GenBank/DDBJ whole genome shotgun (WGS) entry which is preliminary data.</text>
</comment>
<keyword evidence="1" id="KW-0472">Membrane</keyword>
<evidence type="ECO:0000256" key="1">
    <source>
        <dbReference type="SAM" id="Phobius"/>
    </source>
</evidence>
<organism evidence="3 4">
    <name type="scientific">Pseudomonas tremae</name>
    <dbReference type="NCBI Taxonomy" id="200454"/>
    <lineage>
        <taxon>Bacteria</taxon>
        <taxon>Pseudomonadati</taxon>
        <taxon>Pseudomonadota</taxon>
        <taxon>Gammaproteobacteria</taxon>
        <taxon>Pseudomonadales</taxon>
        <taxon>Pseudomonadaceae</taxon>
        <taxon>Pseudomonas</taxon>
    </lineage>
</organism>
<dbReference type="NCBIfam" id="TIGR03349">
    <property type="entry name" value="IV_VI_DotU"/>
    <property type="match status" value="1"/>
</dbReference>
<keyword evidence="1" id="KW-1133">Transmembrane helix</keyword>
<dbReference type="EMBL" id="LJRO01000200">
    <property type="protein sequence ID" value="KPZ00404.1"/>
    <property type="molecule type" value="Genomic_DNA"/>
</dbReference>
<gene>
    <name evidence="3" type="ORF">ALO43_01903</name>
</gene>
<dbReference type="NCBIfam" id="NF038228">
    <property type="entry name" value="IcmH_DotU_IVB"/>
    <property type="match status" value="1"/>
</dbReference>
<dbReference type="PANTHER" id="PTHR38033:SF1">
    <property type="entry name" value="DOTU FAMILY TYPE IV_VI SECRETION SYSTEM PROTEIN"/>
    <property type="match status" value="1"/>
</dbReference>
<dbReference type="AlphaFoldDB" id="A0AA40P570"/>
<dbReference type="InterPro" id="IPR038522">
    <property type="entry name" value="T4/T6SS_DotU_sf"/>
</dbReference>
<dbReference type="PANTHER" id="PTHR38033">
    <property type="entry name" value="MEMBRANE PROTEIN-RELATED"/>
    <property type="match status" value="1"/>
</dbReference>
<protein>
    <recommendedName>
        <fullName evidence="2">Type IV / VI secretion system DotU domain-containing protein</fullName>
    </recommendedName>
</protein>
<sequence length="290" mass="32893">MPDMESRRDGYAVIYGQNDEDLQSDRFSDIHHRDHFEGLQDRLVESARRMPEKRFNAHVNPLVAAASGLLAQVSRLSSTDSVGDIHSLNVQLSDQVKQFESEARQRAIATDQMLAARYVLCTVVDEAVLNTPWGSKSDWSKISLLSRFHKETFGGEKFFQLLEKLSSNPFMHLPMLELMYLCLALGFEGKYRSNLRRGNELEDIRDGLYRQIRHVRGDVSGTLSPHWQGVNSSGVRQLRVLPIWLIALFTGISLTVMYSGFAWVLGEQREAVLKPHHSAALAAHEMRVSK</sequence>
<accession>A0AA40P570</accession>